<dbReference type="RefSeq" id="WP_048469884.1">
    <property type="nucleotide sequence ID" value="NZ_JYNL01000020.1"/>
</dbReference>
<dbReference type="PANTHER" id="PTHR35936">
    <property type="entry name" value="MEMBRANE-BOUND LYTIC MUREIN TRANSGLYCOSYLASE F"/>
    <property type="match status" value="1"/>
</dbReference>
<name>A0A0J6W9F8_9MYCO</name>
<feature type="chain" id="PRO_5039537069" evidence="2">
    <location>
        <begin position="31"/>
        <end position="313"/>
    </location>
</feature>
<dbReference type="PATRIC" id="fig|37916.4.peg.2128"/>
<evidence type="ECO:0000313" key="5">
    <source>
        <dbReference type="Proteomes" id="UP000036513"/>
    </source>
</evidence>
<dbReference type="EMBL" id="JYNL01000020">
    <property type="protein sequence ID" value="KMO78292.1"/>
    <property type="molecule type" value="Genomic_DNA"/>
</dbReference>
<dbReference type="SMART" id="SM00062">
    <property type="entry name" value="PBPb"/>
    <property type="match status" value="1"/>
</dbReference>
<reference evidence="4 5" key="1">
    <citation type="journal article" date="2015" name="Genome Biol. Evol.">
        <title>Characterization of Three Mycobacterium spp. with Potential Use in Bioremediation by Genome Sequencing and Comparative Genomics.</title>
        <authorList>
            <person name="Das S."/>
            <person name="Pettersson B.M."/>
            <person name="Behra P.R."/>
            <person name="Ramesh M."/>
            <person name="Dasgupta S."/>
            <person name="Bhattacharya A."/>
            <person name="Kirsebom L.A."/>
        </authorList>
    </citation>
    <scope>NUCLEOTIDE SEQUENCE [LARGE SCALE GENOMIC DNA]</scope>
    <source>
        <strain evidence="4 5">DSM 43826</strain>
    </source>
</reference>
<feature type="signal peptide" evidence="2">
    <location>
        <begin position="1"/>
        <end position="30"/>
    </location>
</feature>
<dbReference type="SMR" id="A0A0J6W9F8"/>
<dbReference type="Pfam" id="PF00497">
    <property type="entry name" value="SBP_bac_3"/>
    <property type="match status" value="1"/>
</dbReference>
<organism evidence="4 5">
    <name type="scientific">Mycolicibacterium chlorophenolicum</name>
    <dbReference type="NCBI Taxonomy" id="37916"/>
    <lineage>
        <taxon>Bacteria</taxon>
        <taxon>Bacillati</taxon>
        <taxon>Actinomycetota</taxon>
        <taxon>Actinomycetes</taxon>
        <taxon>Mycobacteriales</taxon>
        <taxon>Mycobacteriaceae</taxon>
        <taxon>Mycolicibacterium</taxon>
    </lineage>
</organism>
<evidence type="ECO:0000259" key="3">
    <source>
        <dbReference type="SMART" id="SM00062"/>
    </source>
</evidence>
<keyword evidence="5" id="KW-1185">Reference proteome</keyword>
<sequence precursor="true">MRSSRLARTVTLVVVALGVACAACSNPANSAGPPPIDGLAGIDVPVDENARAALPADIRTAGVVRVATDVPYAPFEMFESNGGSTIVGLDYDLGQALAKTLGIRFEFAQQAFDGIIPAIQARKFDIVMSAMTDTKERQGVLDFVDYSVSGSGILVAKGNPHGITTLTDLCGRDVAVQSGSKQAKMLTGDDNPCRAAGKPDPVVAQKPKDTDAQLALLSGQVVADFMDKPAAGYAAKTAGDGKYFEVVHDPAAPGGIDATPNGIGVGKDRPELTEAIRRALQRLIDDGTYTRILTAWGESGIAITKATINAGES</sequence>
<dbReference type="STRING" id="37916.MCHLDSM_02209"/>
<comment type="caution">
    <text evidence="4">The sequence shown here is derived from an EMBL/GenBank/DDBJ whole genome shotgun (WGS) entry which is preliminary data.</text>
</comment>
<keyword evidence="1 2" id="KW-0732">Signal</keyword>
<proteinExistence type="predicted"/>
<protein>
    <submittedName>
        <fullName evidence="4">Glutamine-binding periplasmic protein</fullName>
    </submittedName>
</protein>
<evidence type="ECO:0000256" key="2">
    <source>
        <dbReference type="SAM" id="SignalP"/>
    </source>
</evidence>
<accession>A0A0J6W9F8</accession>
<dbReference type="AlphaFoldDB" id="A0A0J6W9F8"/>
<evidence type="ECO:0000313" key="4">
    <source>
        <dbReference type="EMBL" id="KMO78292.1"/>
    </source>
</evidence>
<dbReference type="PROSITE" id="PS51257">
    <property type="entry name" value="PROKAR_LIPOPROTEIN"/>
    <property type="match status" value="1"/>
</dbReference>
<evidence type="ECO:0000256" key="1">
    <source>
        <dbReference type="ARBA" id="ARBA00022729"/>
    </source>
</evidence>
<dbReference type="Gene3D" id="3.40.190.10">
    <property type="entry name" value="Periplasmic binding protein-like II"/>
    <property type="match status" value="2"/>
</dbReference>
<dbReference type="Proteomes" id="UP000036513">
    <property type="component" value="Unassembled WGS sequence"/>
</dbReference>
<dbReference type="SUPFAM" id="SSF53850">
    <property type="entry name" value="Periplasmic binding protein-like II"/>
    <property type="match status" value="1"/>
</dbReference>
<dbReference type="CDD" id="cd01004">
    <property type="entry name" value="PBP2_MidA_like"/>
    <property type="match status" value="1"/>
</dbReference>
<dbReference type="PANTHER" id="PTHR35936:SF17">
    <property type="entry name" value="ARGININE-BINDING EXTRACELLULAR PROTEIN ARTP"/>
    <property type="match status" value="1"/>
</dbReference>
<gene>
    <name evidence="4" type="primary">glnH_5</name>
    <name evidence="4" type="ORF">MCHLDSM_02209</name>
</gene>
<feature type="domain" description="Solute-binding protein family 3/N-terminal" evidence="3">
    <location>
        <begin position="63"/>
        <end position="300"/>
    </location>
</feature>
<dbReference type="InterPro" id="IPR001638">
    <property type="entry name" value="Solute-binding_3/MltF_N"/>
</dbReference>